<dbReference type="InterPro" id="IPR032324">
    <property type="entry name" value="Clp1_N"/>
</dbReference>
<feature type="domain" description="Clp1 P-loop" evidence="9">
    <location>
        <begin position="141"/>
        <end position="327"/>
    </location>
</feature>
<comment type="subcellular location">
    <subcellularLocation>
        <location evidence="1 6">Nucleus</location>
    </subcellularLocation>
</comment>
<dbReference type="InterPro" id="IPR027417">
    <property type="entry name" value="P-loop_NTPase"/>
</dbReference>
<dbReference type="FunFam" id="2.40.30.330:FF:000001">
    <property type="entry name" value="Protein CLP1 homolog"/>
    <property type="match status" value="1"/>
</dbReference>
<keyword evidence="4 6" id="KW-0067">ATP-binding</keyword>
<proteinExistence type="inferred from homology"/>
<dbReference type="CTD" id="10978"/>
<dbReference type="InterPro" id="IPR045116">
    <property type="entry name" value="Clp1/Grc3"/>
</dbReference>
<dbReference type="OrthoDB" id="258143at2759"/>
<dbReference type="Pfam" id="PF06807">
    <property type="entry name" value="Clp1"/>
    <property type="match status" value="1"/>
</dbReference>
<dbReference type="Gene3D" id="2.60.120.1030">
    <property type="entry name" value="Clp1, DNA binding domain"/>
    <property type="match status" value="1"/>
</dbReference>
<dbReference type="PANTHER" id="PTHR12755">
    <property type="entry name" value="CLEAVAGE/POLYADENYLATION FACTOR IA SUBUNIT CLP1P"/>
    <property type="match status" value="1"/>
</dbReference>
<sequence length="445" mass="49686">MESPEEIAVENAKDCSNWEELKAQTNLGAEGGKEYNLSQDNELRFEVENNEIVQMEIKEGLAEVFGSELMKNRIYKFASGSKIAVFTWQGCKILLRGKTEVAYVSKETPMMVYLNTHAALEQMRQQAELEATRGPKVMVVGPGDVGKSTVCRLLLNYAVRVGRRPTFIELDVGQGSVSVPGTVGALLVERPADVEQGFALTAPLVYHFGATSPGANMKLYEILTAKLAEVFAMRCKTYSRIAQSGCVINTCGWIKGEGYQSLKYAAQAFEVDVIIVLDQERLYNELVRDMPSFVKIVLQSKSGGVVERSQGFRRFTRDEKVREYFYGFNCCYYPHSFEVKFVDVEIYKVGAPPVPNSCLPLGMTPEDNQTKLVPVNPGPEIVHHLLSVSLADTKEDDLLSTNVAGFIVITNVDMERKTFTVLSPAPRPLPRRYLLLSDVRFMDIK</sequence>
<accession>A0A7M7P450</accession>
<comment type="function">
    <text evidence="6">Required for endonucleolytic cleavage during polyadenylation-dependent pre-mRNA 3'-end formation.</text>
</comment>
<evidence type="ECO:0000313" key="10">
    <source>
        <dbReference type="EnsemblMetazoa" id="XP_030845869"/>
    </source>
</evidence>
<evidence type="ECO:0000313" key="11">
    <source>
        <dbReference type="Proteomes" id="UP000007110"/>
    </source>
</evidence>
<evidence type="ECO:0000259" key="8">
    <source>
        <dbReference type="Pfam" id="PF16573"/>
    </source>
</evidence>
<dbReference type="Gene3D" id="2.40.30.330">
    <property type="entry name" value="Pre-mRNA cleavage complex subunit Clp1, C-terminal domain"/>
    <property type="match status" value="1"/>
</dbReference>
<dbReference type="GO" id="GO:0005634">
    <property type="term" value="C:nucleus"/>
    <property type="evidence" value="ECO:0000318"/>
    <property type="project" value="GO_Central"/>
</dbReference>
<organism evidence="10 11">
    <name type="scientific">Strongylocentrotus purpuratus</name>
    <name type="common">Purple sea urchin</name>
    <dbReference type="NCBI Taxonomy" id="7668"/>
    <lineage>
        <taxon>Eukaryota</taxon>
        <taxon>Metazoa</taxon>
        <taxon>Echinodermata</taxon>
        <taxon>Eleutherozoa</taxon>
        <taxon>Echinozoa</taxon>
        <taxon>Echinoidea</taxon>
        <taxon>Euechinoidea</taxon>
        <taxon>Echinacea</taxon>
        <taxon>Camarodonta</taxon>
        <taxon>Echinidea</taxon>
        <taxon>Strongylocentrotidae</taxon>
        <taxon>Strongylocentrotus</taxon>
    </lineage>
</organism>
<feature type="binding site" evidence="6">
    <location>
        <begin position="144"/>
        <end position="149"/>
    </location>
    <ligand>
        <name>ATP</name>
        <dbReference type="ChEBI" id="CHEBI:30616"/>
    </ligand>
</feature>
<dbReference type="OMA" id="VQYVNCH"/>
<reference evidence="10" key="2">
    <citation type="submission" date="2021-01" db="UniProtKB">
        <authorList>
            <consortium name="EnsemblMetazoa"/>
        </authorList>
    </citation>
    <scope>IDENTIFICATION</scope>
</reference>
<dbReference type="FunFam" id="3.40.50.300:FF:000454">
    <property type="entry name" value="Protein CLP1 homolog"/>
    <property type="match status" value="1"/>
</dbReference>
<keyword evidence="5 6" id="KW-0539">Nucleus</keyword>
<dbReference type="EnsemblMetazoa" id="XM_030990009">
    <property type="protein sequence ID" value="XP_030845869"/>
    <property type="gene ID" value="LOC763581"/>
</dbReference>
<dbReference type="AlphaFoldDB" id="A0A7M7P450"/>
<keyword evidence="11" id="KW-1185">Reference proteome</keyword>
<dbReference type="Gene3D" id="3.40.50.300">
    <property type="entry name" value="P-loop containing nucleotide triphosphate hydrolases"/>
    <property type="match status" value="1"/>
</dbReference>
<evidence type="ECO:0000256" key="4">
    <source>
        <dbReference type="ARBA" id="ARBA00022840"/>
    </source>
</evidence>
<dbReference type="KEGG" id="spu:763581"/>
<feature type="domain" description="Clp1 N-terminal" evidence="8">
    <location>
        <begin position="37"/>
        <end position="127"/>
    </location>
</feature>
<dbReference type="RefSeq" id="XP_030845869.1">
    <property type="nucleotide sequence ID" value="XM_030990009.1"/>
</dbReference>
<dbReference type="InterPro" id="IPR038238">
    <property type="entry name" value="Clp1_C_sf"/>
</dbReference>
<dbReference type="FunFam" id="2.60.120.1030:FF:000007">
    <property type="entry name" value="Protein CLP1 homolog"/>
    <property type="match status" value="1"/>
</dbReference>
<dbReference type="Pfam" id="PF16573">
    <property type="entry name" value="CLP1_N"/>
    <property type="match status" value="1"/>
</dbReference>
<dbReference type="InParanoid" id="A0A7M7P450"/>
<keyword evidence="3 6" id="KW-0547">Nucleotide-binding</keyword>
<protein>
    <recommendedName>
        <fullName evidence="6">Protein CLP1 homolog</fullName>
    </recommendedName>
</protein>
<feature type="binding site" evidence="6">
    <location>
        <position position="82"/>
    </location>
    <ligand>
        <name>ATP</name>
        <dbReference type="ChEBI" id="CHEBI:30616"/>
    </ligand>
</feature>
<dbReference type="InterPro" id="IPR032319">
    <property type="entry name" value="CLP1_P"/>
</dbReference>
<feature type="binding site" evidence="6">
    <location>
        <position position="42"/>
    </location>
    <ligand>
        <name>ATP</name>
        <dbReference type="ChEBI" id="CHEBI:30616"/>
    </ligand>
</feature>
<evidence type="ECO:0000256" key="6">
    <source>
        <dbReference type="HAMAP-Rule" id="MF_03035"/>
    </source>
</evidence>
<dbReference type="FunCoup" id="A0A7M7P450">
    <property type="interactions" value="1846"/>
</dbReference>
<dbReference type="InterPro" id="IPR010655">
    <property type="entry name" value="Clp1_C"/>
</dbReference>
<dbReference type="GO" id="GO:0031124">
    <property type="term" value="P:mRNA 3'-end processing"/>
    <property type="evidence" value="ECO:0007669"/>
    <property type="project" value="UniProtKB-UniRule"/>
</dbReference>
<evidence type="ECO:0000256" key="2">
    <source>
        <dbReference type="ARBA" id="ARBA00022664"/>
    </source>
</evidence>
<dbReference type="GO" id="GO:0051731">
    <property type="term" value="F:polynucleotide 5'-hydroxyl-kinase activity"/>
    <property type="evidence" value="ECO:0000318"/>
    <property type="project" value="GO_Central"/>
</dbReference>
<feature type="domain" description="Clp1 C-terminal" evidence="7">
    <location>
        <begin position="333"/>
        <end position="443"/>
    </location>
</feature>
<dbReference type="SUPFAM" id="SSF52540">
    <property type="entry name" value="P-loop containing nucleoside triphosphate hydrolases"/>
    <property type="match status" value="1"/>
</dbReference>
<reference evidence="11" key="1">
    <citation type="submission" date="2015-02" db="EMBL/GenBank/DDBJ databases">
        <title>Genome sequencing for Strongylocentrotus purpuratus.</title>
        <authorList>
            <person name="Murali S."/>
            <person name="Liu Y."/>
            <person name="Vee V."/>
            <person name="English A."/>
            <person name="Wang M."/>
            <person name="Skinner E."/>
            <person name="Han Y."/>
            <person name="Muzny D.M."/>
            <person name="Worley K.C."/>
            <person name="Gibbs R.A."/>
        </authorList>
    </citation>
    <scope>NUCLEOTIDE SEQUENCE</scope>
</reference>
<dbReference type="PANTHER" id="PTHR12755:SF6">
    <property type="entry name" value="POLYRIBONUCLEOTIDE 5'-HYDROXYL-KINASE CLP1"/>
    <property type="match status" value="1"/>
</dbReference>
<dbReference type="InterPro" id="IPR038239">
    <property type="entry name" value="Clp1_N_sf"/>
</dbReference>
<evidence type="ECO:0000256" key="1">
    <source>
        <dbReference type="ARBA" id="ARBA00004123"/>
    </source>
</evidence>
<comment type="similarity">
    <text evidence="6">Belongs to the Clp1 family. Clp1 subfamily.</text>
</comment>
<dbReference type="GeneID" id="763581"/>
<dbReference type="GO" id="GO:0005849">
    <property type="term" value="C:mRNA cleavage factor complex"/>
    <property type="evidence" value="ECO:0007669"/>
    <property type="project" value="InterPro"/>
</dbReference>
<dbReference type="Pfam" id="PF16575">
    <property type="entry name" value="CLP1_P"/>
    <property type="match status" value="1"/>
</dbReference>
<keyword evidence="2 6" id="KW-0507">mRNA processing</keyword>
<evidence type="ECO:0000256" key="3">
    <source>
        <dbReference type="ARBA" id="ARBA00022741"/>
    </source>
</evidence>
<name>A0A7M7P450_STRPU</name>
<dbReference type="HAMAP" id="MF_03035">
    <property type="entry name" value="Clp1"/>
    <property type="match status" value="1"/>
</dbReference>
<dbReference type="Proteomes" id="UP000007110">
    <property type="component" value="Unassembled WGS sequence"/>
</dbReference>
<evidence type="ECO:0000256" key="5">
    <source>
        <dbReference type="ARBA" id="ARBA00023242"/>
    </source>
</evidence>
<evidence type="ECO:0000259" key="9">
    <source>
        <dbReference type="Pfam" id="PF16575"/>
    </source>
</evidence>
<evidence type="ECO:0000259" key="7">
    <source>
        <dbReference type="Pfam" id="PF06807"/>
    </source>
</evidence>
<dbReference type="GO" id="GO:0006388">
    <property type="term" value="P:tRNA splicing, via endonucleolytic cleavage and ligation"/>
    <property type="evidence" value="ECO:0000318"/>
    <property type="project" value="GO_Central"/>
</dbReference>
<dbReference type="InterPro" id="IPR028606">
    <property type="entry name" value="Clp1"/>
</dbReference>
<dbReference type="GO" id="GO:0005524">
    <property type="term" value="F:ATP binding"/>
    <property type="evidence" value="ECO:0007669"/>
    <property type="project" value="UniProtKB-UniRule"/>
</dbReference>